<feature type="domain" description="Fanconi anaemia group A protein arcN subdomain" evidence="4">
    <location>
        <begin position="649"/>
        <end position="881"/>
    </location>
</feature>
<evidence type="ECO:0000313" key="5">
    <source>
        <dbReference type="Ensembl" id="ENSORLP00020029222.1"/>
    </source>
</evidence>
<evidence type="ECO:0000259" key="4">
    <source>
        <dbReference type="Pfam" id="PF24783"/>
    </source>
</evidence>
<dbReference type="InterPro" id="IPR003516">
    <property type="entry name" value="FANCA"/>
</dbReference>
<dbReference type="InterPro" id="IPR055277">
    <property type="entry name" value="Fanconi_A_C"/>
</dbReference>
<accession>A0A3P9M8G3</accession>
<dbReference type="InterPro" id="IPR055386">
    <property type="entry name" value="FANCA_helical"/>
</dbReference>
<dbReference type="Ensembl" id="ENSORLT00020019254.1">
    <property type="protein sequence ID" value="ENSORLP00020029222.1"/>
    <property type="gene ID" value="ENSORLG00020013112.1"/>
</dbReference>
<feature type="domain" description="Fanconi anaemia group A protein helical" evidence="3">
    <location>
        <begin position="551"/>
        <end position="631"/>
    </location>
</feature>
<protein>
    <submittedName>
        <fullName evidence="5">FA complementation group A</fullName>
    </submittedName>
</protein>
<name>A0A3P9M8G3_ORYLA</name>
<organism evidence="5 6">
    <name type="scientific">Oryzias latipes</name>
    <name type="common">Japanese rice fish</name>
    <name type="synonym">Japanese killifish</name>
    <dbReference type="NCBI Taxonomy" id="8090"/>
    <lineage>
        <taxon>Eukaryota</taxon>
        <taxon>Metazoa</taxon>
        <taxon>Chordata</taxon>
        <taxon>Craniata</taxon>
        <taxon>Vertebrata</taxon>
        <taxon>Euteleostomi</taxon>
        <taxon>Actinopterygii</taxon>
        <taxon>Neopterygii</taxon>
        <taxon>Teleostei</taxon>
        <taxon>Neoteleostei</taxon>
        <taxon>Acanthomorphata</taxon>
        <taxon>Ovalentaria</taxon>
        <taxon>Atherinomorphae</taxon>
        <taxon>Beloniformes</taxon>
        <taxon>Adrianichthyidae</taxon>
        <taxon>Oryziinae</taxon>
        <taxon>Oryzias</taxon>
    </lineage>
</organism>
<dbReference type="GO" id="GO:0043240">
    <property type="term" value="C:Fanconi anaemia nuclear complex"/>
    <property type="evidence" value="ECO:0007669"/>
    <property type="project" value="InterPro"/>
</dbReference>
<dbReference type="Proteomes" id="UP000265180">
    <property type="component" value="Chromosome 6"/>
</dbReference>
<evidence type="ECO:0000259" key="3">
    <source>
        <dbReference type="Pfam" id="PF24781"/>
    </source>
</evidence>
<evidence type="ECO:0000259" key="1">
    <source>
        <dbReference type="Pfam" id="PF03511"/>
    </source>
</evidence>
<dbReference type="Pfam" id="PF24781">
    <property type="entry name" value="FANCA_helical"/>
    <property type="match status" value="1"/>
</dbReference>
<evidence type="ECO:0000259" key="2">
    <source>
        <dbReference type="Pfam" id="PF15865"/>
    </source>
</evidence>
<dbReference type="Pfam" id="PF24783">
    <property type="entry name" value="FANCA_arcN"/>
    <property type="match status" value="1"/>
</dbReference>
<proteinExistence type="predicted"/>
<feature type="domain" description="Fanconi anaemia group A protein C-terminal" evidence="1">
    <location>
        <begin position="1225"/>
        <end position="1410"/>
    </location>
</feature>
<dbReference type="GO" id="GO:0036297">
    <property type="term" value="P:interstrand cross-link repair"/>
    <property type="evidence" value="ECO:0007669"/>
    <property type="project" value="InterPro"/>
</dbReference>
<dbReference type="Pfam" id="PF03511">
    <property type="entry name" value="FANCA_CTD"/>
    <property type="match status" value="1"/>
</dbReference>
<reference evidence="5" key="4">
    <citation type="submission" date="2025-09" db="UniProtKB">
        <authorList>
            <consortium name="Ensembl"/>
        </authorList>
    </citation>
    <scope>IDENTIFICATION</scope>
    <source>
        <strain evidence="5">HNI</strain>
    </source>
</reference>
<dbReference type="InterPro" id="IPR031729">
    <property type="entry name" value="Fanconi_A_N"/>
</dbReference>
<reference key="1">
    <citation type="journal article" date="2007" name="Nature">
        <title>The medaka draft genome and insights into vertebrate genome evolution.</title>
        <authorList>
            <person name="Kasahara M."/>
            <person name="Naruse K."/>
            <person name="Sasaki S."/>
            <person name="Nakatani Y."/>
            <person name="Qu W."/>
            <person name="Ahsan B."/>
            <person name="Yamada T."/>
            <person name="Nagayasu Y."/>
            <person name="Doi K."/>
            <person name="Kasai Y."/>
            <person name="Jindo T."/>
            <person name="Kobayashi D."/>
            <person name="Shimada A."/>
            <person name="Toyoda A."/>
            <person name="Kuroki Y."/>
            <person name="Fujiyama A."/>
            <person name="Sasaki T."/>
            <person name="Shimizu A."/>
            <person name="Asakawa S."/>
            <person name="Shimizu N."/>
            <person name="Hashimoto S."/>
            <person name="Yang J."/>
            <person name="Lee Y."/>
            <person name="Matsushima K."/>
            <person name="Sugano S."/>
            <person name="Sakaizumi M."/>
            <person name="Narita T."/>
            <person name="Ohishi K."/>
            <person name="Haga S."/>
            <person name="Ohta F."/>
            <person name="Nomoto H."/>
            <person name="Nogata K."/>
            <person name="Morishita T."/>
            <person name="Endo T."/>
            <person name="Shin-I T."/>
            <person name="Takeda H."/>
            <person name="Morishita S."/>
            <person name="Kohara Y."/>
        </authorList>
    </citation>
    <scope>NUCLEOTIDE SEQUENCE [LARGE SCALE GENOMIC DNA]</scope>
    <source>
        <strain>Hd-rR</strain>
    </source>
</reference>
<dbReference type="PANTHER" id="PTHR12047">
    <property type="entry name" value="FANCONI ANEMIA GROUP A PROTEIN"/>
    <property type="match status" value="1"/>
</dbReference>
<dbReference type="InterPro" id="IPR055387">
    <property type="entry name" value="FANCA_arcN"/>
</dbReference>
<evidence type="ECO:0000313" key="6">
    <source>
        <dbReference type="Proteomes" id="UP000265180"/>
    </source>
</evidence>
<dbReference type="Pfam" id="PF15865">
    <property type="entry name" value="Fanconi_A_N"/>
    <property type="match status" value="1"/>
</dbReference>
<reference evidence="5" key="3">
    <citation type="submission" date="2025-08" db="UniProtKB">
        <authorList>
            <consortium name="Ensembl"/>
        </authorList>
    </citation>
    <scope>IDENTIFICATION</scope>
    <source>
        <strain evidence="5">HNI</strain>
    </source>
</reference>
<dbReference type="PANTHER" id="PTHR12047:SF2">
    <property type="entry name" value="FANCONI ANEMIA GROUP A PROTEIN"/>
    <property type="match status" value="1"/>
</dbReference>
<feature type="domain" description="Fanconi anaemia group A protein N-terminal" evidence="2">
    <location>
        <begin position="185"/>
        <end position="530"/>
    </location>
</feature>
<sequence>MLKIFFFFIQVEIKKMSLSATCESVAQKRTLSSLLAGRVLKKPKLGDGRRLQVEAIQLLEQHQDLSSLFKEVVTPDLSNTLGSQNDEQKPSLPKGICSPFAGSLLLNELKRQAAQIGVSVTVLSVRMILERLVEITQETDEENRRRGMFTCHQRVQLCALFESGRELLSLGALCPKLLWQEYRRGQKLPKLEVVYYLHSYNILSLKSIMNSDEGVGTWLLSQMKALSEWTPPDTEEETKKVQKKVLSTVVGFLVGGGFEKIHNAAATDVKISLLCCSVMDDLLLWVLDIVDTSSAQQSVETGAKLWLEIFDSSLCGVLATEEAVQRFFTHFLTQTLTYKPQLSVSDAISLQNEWTFAKASCCLTTLFRKLAVVFSVGQLLGHLQRVLETHEVNWKHVLCFLSTLLVYEQSAQSSLKELLSRLLNSAFQGYDLENMITAFLLARQGALEGPAIFLSYSDWFKMSFGSGSGYHANSKKSLVFLLKFLSDLVPFEPPQYLKVHILNPPYVPVKHRSLLMEYVSLAKTRLADLKESVEDMGLYEDVSGAAVQPECQAEQDVEKAVSLFRTTGRISATVMEASIFRRPYFLTRFLPALLKPRLLPVKQDDLMSFIEALKKADKIPAALYSSYLESCQKQQQQKKSVVCLDTKDDPLEVVRIQLQEFTELVTGGKHGEMSAQLSRISHTLSIIFPGCPNEPTGNTVIILNTDGALLAELHLNAVNILLRNFCQCLLNASRSNSPNQQNQWASMFVRMLFGNTQLLSSLMNRLWDLFHNQGSLLNSAHVLGLAVFVVHLQASMSHNPLVQLASTVRQEPIPFRNVISSALVCSTLPNMLFCVRLCVAAVCYGICAGDSLPEQQQQEFIPSSIFKKLLYLIPRLMPEARGTIAEVSDQECGLWSSITDSNSTWSKAACCLWRHKAFQQLQLLPQYRLSFSEWLHSELRVQRSEDALSDTQRQEYQQWACMDFYLPLPEEQGGCGGDMKNLCSHFLNAIMDQQLSSDSSPERPFVQPGTAETGSCLPDLLSRLQELIYEMEVSCGHRLDLCDFLFELLSQRCPPTGTSASMSIGIELSLQQTLHTWNRVLPSLPAVLFIRVKTEGERTTVEINKLIEHVNQHQRRACAPAGLLPSHITAHFLKGLIYACVQCKYPAEELSKVWSHIGLHCPLMLVSTAHWWRRLSAFAFSLWRRLSDGASPPQQLQLLTDCQHWASSLVNGQGLPMPSAPSILLAASLHRSWQSCEVKSLRVALNSLQHQKDAKYKQVLVFLLFFHVNDYLSALLDPEGKNVDQIRLFCTELVSASMNSADWLLLFTTDEQGIHHLVTRVTSDRVALLFPWAFCSLLFQENAGLLQSATRCPGFLRTAILCYISALQLYLDGQTPKSAKQLLEPSHILSLTKQFLLSLIPQTCPAAVSSIQLRQVSDPHQQRFFCPFDSFACFCLVSGCSLSPAVQTWTQSCLQLSPCTWTPTASALRSTSSDLQSSSTALQPPLRRFCSNSKTRFCHKCLKKPVHFICFFFFTQCTLVYTHMYT</sequence>
<reference evidence="5 6" key="2">
    <citation type="submission" date="2017-04" db="EMBL/GenBank/DDBJ databases">
        <title>CpG methylation of centromeres and impact of large insertions on vertebrate speciation.</title>
        <authorList>
            <person name="Ichikawa K."/>
            <person name="Yoshimura J."/>
            <person name="Morishita S."/>
        </authorList>
    </citation>
    <scope>NUCLEOTIDE SEQUENCE</scope>
    <source>
        <strain evidence="5 6">HNI</strain>
    </source>
</reference>